<name>A0ABU8RFN0_9ACTN</name>
<proteinExistence type="predicted"/>
<dbReference type="Pfam" id="PF08808">
    <property type="entry name" value="RES"/>
    <property type="match status" value="1"/>
</dbReference>
<dbReference type="Proteomes" id="UP001387100">
    <property type="component" value="Unassembled WGS sequence"/>
</dbReference>
<evidence type="ECO:0000313" key="2">
    <source>
        <dbReference type="EMBL" id="MEJ5943872.1"/>
    </source>
</evidence>
<reference evidence="2 3" key="1">
    <citation type="journal article" date="2017" name="Int. J. Syst. Evol. Microbiol.">
        <title>Pseudokineococcus basanitobsidens sp. nov., isolated from volcanic rock.</title>
        <authorList>
            <person name="Lee D.W."/>
            <person name="Park M.Y."/>
            <person name="Kim J.J."/>
            <person name="Kim B.S."/>
        </authorList>
    </citation>
    <scope>NUCLEOTIDE SEQUENCE [LARGE SCALE GENOMIC DNA]</scope>
    <source>
        <strain evidence="2 3">DSM 103726</strain>
    </source>
</reference>
<comment type="caution">
    <text evidence="2">The sequence shown here is derived from an EMBL/GenBank/DDBJ whole genome shotgun (WGS) entry which is preliminary data.</text>
</comment>
<dbReference type="InterPro" id="IPR014914">
    <property type="entry name" value="RES_dom"/>
</dbReference>
<feature type="domain" description="RES" evidence="1">
    <location>
        <begin position="35"/>
        <end position="172"/>
    </location>
</feature>
<evidence type="ECO:0000259" key="1">
    <source>
        <dbReference type="Pfam" id="PF08808"/>
    </source>
</evidence>
<organism evidence="2 3">
    <name type="scientific">Pseudokineococcus basanitobsidens</name>
    <dbReference type="NCBI Taxonomy" id="1926649"/>
    <lineage>
        <taxon>Bacteria</taxon>
        <taxon>Bacillati</taxon>
        <taxon>Actinomycetota</taxon>
        <taxon>Actinomycetes</taxon>
        <taxon>Kineosporiales</taxon>
        <taxon>Kineosporiaceae</taxon>
        <taxon>Pseudokineococcus</taxon>
    </lineage>
</organism>
<evidence type="ECO:0000313" key="3">
    <source>
        <dbReference type="Proteomes" id="UP001387100"/>
    </source>
</evidence>
<gene>
    <name evidence="2" type="ORF">WDZ17_01005</name>
</gene>
<sequence>MPATTPPASLDGLPRHEVTPGDAVHRVVRARDEGGRPREPFFFSSATAGAVGPGRFDLIVPAGSCYLSDRRAGAWLEVFRGTALVDRVDVERRRMVTAERTGPSLALADLHAPGARALGVTLDLVTGEDYALPQRWARAVRAAGAPGLVAPVRHDPTARALGVVLFGAAGPRQRLRGWRSRVTPLVEDTDLLAELRPYGTGTQDRPYDVPVVVPG</sequence>
<dbReference type="RefSeq" id="WP_339573263.1">
    <property type="nucleotide sequence ID" value="NZ_JBBIAA010000001.1"/>
</dbReference>
<accession>A0ABU8RFN0</accession>
<keyword evidence="3" id="KW-1185">Reference proteome</keyword>
<dbReference type="EMBL" id="JBBIAA010000001">
    <property type="protein sequence ID" value="MEJ5943872.1"/>
    <property type="molecule type" value="Genomic_DNA"/>
</dbReference>
<protein>
    <submittedName>
        <fullName evidence="2">RES family NAD+ phosphorylase</fullName>
    </submittedName>
</protein>